<name>A0ABX5VQC6_9MICO</name>
<proteinExistence type="predicted"/>
<protein>
    <recommendedName>
        <fullName evidence="4">DUF3558 domain-containing protein</fullName>
    </recommendedName>
</protein>
<dbReference type="EMBL" id="CP040899">
    <property type="protein sequence ID" value="QDB79613.1"/>
    <property type="molecule type" value="Genomic_DNA"/>
</dbReference>
<feature type="compositionally biased region" description="Low complexity" evidence="1">
    <location>
        <begin position="32"/>
        <end position="48"/>
    </location>
</feature>
<feature type="compositionally biased region" description="Low complexity" evidence="1">
    <location>
        <begin position="68"/>
        <end position="84"/>
    </location>
</feature>
<keyword evidence="3" id="KW-1185">Reference proteome</keyword>
<feature type="compositionally biased region" description="Acidic residues" evidence="1">
    <location>
        <begin position="51"/>
        <end position="67"/>
    </location>
</feature>
<accession>A0ABX5VQC6</accession>
<evidence type="ECO:0008006" key="4">
    <source>
        <dbReference type="Google" id="ProtNLM"/>
    </source>
</evidence>
<evidence type="ECO:0000313" key="3">
    <source>
        <dbReference type="Proteomes" id="UP000313948"/>
    </source>
</evidence>
<dbReference type="Proteomes" id="UP000313948">
    <property type="component" value="Chromosome"/>
</dbReference>
<evidence type="ECO:0000313" key="2">
    <source>
        <dbReference type="EMBL" id="QDB79613.1"/>
    </source>
</evidence>
<organism evidence="2 3">
    <name type="scientific">Georgenia wutianyii</name>
    <dbReference type="NCBI Taxonomy" id="2585135"/>
    <lineage>
        <taxon>Bacteria</taxon>
        <taxon>Bacillati</taxon>
        <taxon>Actinomycetota</taxon>
        <taxon>Actinomycetes</taxon>
        <taxon>Micrococcales</taxon>
        <taxon>Bogoriellaceae</taxon>
        <taxon>Georgenia</taxon>
    </lineage>
</organism>
<gene>
    <name evidence="2" type="ORF">FE251_09690</name>
</gene>
<feature type="region of interest" description="Disordered" evidence="1">
    <location>
        <begin position="19"/>
        <end position="85"/>
    </location>
</feature>
<dbReference type="RefSeq" id="WP_139948633.1">
    <property type="nucleotide sequence ID" value="NZ_CP040899.1"/>
</dbReference>
<reference evidence="2 3" key="1">
    <citation type="submission" date="2019-05" db="EMBL/GenBank/DDBJ databases">
        <title>Georgenia *** sp. nov., and Georgenia *** sp. nov., isolated from the intestinal contents of plateau pika (Ochotona curzoniae) in the Qinghai-Tibet plateau of China.</title>
        <authorList>
            <person name="Tian Z."/>
        </authorList>
    </citation>
    <scope>NUCLEOTIDE SEQUENCE [LARGE SCALE GENOMIC DNA]</scope>
    <source>
        <strain evidence="2 3">Z294</strain>
    </source>
</reference>
<dbReference type="PROSITE" id="PS51257">
    <property type="entry name" value="PROKAR_LIPOPROTEIN"/>
    <property type="match status" value="1"/>
</dbReference>
<sequence length="203" mass="20844">MRRKHVVFLSTLALATIGLTGCGDDSADGEATEPTTAAEETTTPEQPTTPEPEETTPAEEDTAESETDSAAGADLGASDPGPAAEGAVIPAEALATPPQAIGPYTLDESTGPARMYNDESFTVMIAVDSNVLSSPYESLVEYIETDNTAAGTGSCGTNESGSSITCYQRTADGVITVTATPEQISLEDMVVFVNHYADQAGAA</sequence>
<evidence type="ECO:0000256" key="1">
    <source>
        <dbReference type="SAM" id="MobiDB-lite"/>
    </source>
</evidence>